<gene>
    <name evidence="1" type="ORF">DILT_LOCUS16087</name>
</gene>
<evidence type="ECO:0000313" key="1">
    <source>
        <dbReference type="EMBL" id="VDN32853.1"/>
    </source>
</evidence>
<reference evidence="1 2" key="1">
    <citation type="submission" date="2018-11" db="EMBL/GenBank/DDBJ databases">
        <authorList>
            <consortium name="Pathogen Informatics"/>
        </authorList>
    </citation>
    <scope>NUCLEOTIDE SEQUENCE [LARGE SCALE GENOMIC DNA]</scope>
</reference>
<evidence type="ECO:0000313" key="2">
    <source>
        <dbReference type="Proteomes" id="UP000281553"/>
    </source>
</evidence>
<proteinExistence type="predicted"/>
<accession>A0A3P7N7M0</accession>
<sequence length="136" mass="15093">MARALIVASHQRLRKYKVVIEQKKSECAGILGDSITEDLAETIAALAQLRQARKRVILDRKLNKLRPPDTGSSNLVHNLSSKQLTERQQRVVQHEACFNTADADPVDFIVAVEAILVRTETTDENKTLSENGSPSC</sequence>
<dbReference type="EMBL" id="UYRU01082808">
    <property type="protein sequence ID" value="VDN32853.1"/>
    <property type="molecule type" value="Genomic_DNA"/>
</dbReference>
<keyword evidence="2" id="KW-1185">Reference proteome</keyword>
<name>A0A3P7N7M0_DIBLA</name>
<dbReference type="AlphaFoldDB" id="A0A3P7N7M0"/>
<protein>
    <submittedName>
        <fullName evidence="1">Uncharacterized protein</fullName>
    </submittedName>
</protein>
<organism evidence="1 2">
    <name type="scientific">Dibothriocephalus latus</name>
    <name type="common">Fish tapeworm</name>
    <name type="synonym">Diphyllobothrium latum</name>
    <dbReference type="NCBI Taxonomy" id="60516"/>
    <lineage>
        <taxon>Eukaryota</taxon>
        <taxon>Metazoa</taxon>
        <taxon>Spiralia</taxon>
        <taxon>Lophotrochozoa</taxon>
        <taxon>Platyhelminthes</taxon>
        <taxon>Cestoda</taxon>
        <taxon>Eucestoda</taxon>
        <taxon>Diphyllobothriidea</taxon>
        <taxon>Diphyllobothriidae</taxon>
        <taxon>Dibothriocephalus</taxon>
    </lineage>
</organism>
<dbReference type="Proteomes" id="UP000281553">
    <property type="component" value="Unassembled WGS sequence"/>
</dbReference>